<dbReference type="SUPFAM" id="SSF48403">
    <property type="entry name" value="Ankyrin repeat"/>
    <property type="match status" value="1"/>
</dbReference>
<dbReference type="EMBL" id="GL378338">
    <property type="protein sequence ID" value="EFJ48839.1"/>
    <property type="molecule type" value="Genomic_DNA"/>
</dbReference>
<dbReference type="InterPro" id="IPR036770">
    <property type="entry name" value="Ankyrin_rpt-contain_sf"/>
</dbReference>
<sequence>MASVELPSAAAELKDKGNKRFAEKDFKQALSYYTEALRAVPKNAVLLSNLAATHLALKQWSKALERAEECLAADPDFLKAYGRKAAAQMGLFRSPPLAHTALSFLVGESLGPHSPWPNKAFMSAFLGAEKEFLKHFRPEHLQLRALEARMPLTIVVVAGAQRIRGQSADPRGRMDSDSDRGTEHSKVLRRLIEAGARVDARDAAGWTALHHATAHHAVLDLAEMLLEAGADVNGQDRYGTYPLVSATMTAEVRSVRLLLKYGAKPDLKDNDGCDALGVSRYNTEIQSLLYNAHQNNSKAPAAVTRPGVDNDSYTSASDGLVVMVVLPHELLVSIVLNSGFLSLTNVQANFGNMMSRMAGGTGSKSRRTPAATFQNPADRDQMLALVASRATRQSAIKVKIQVPPPLSASARKELGDEADMMLCYNEDRSLVCRLVPRGAPHIQPNSGFQLQHARVRVHVRPFPPLRTQSSSAPECPPESATCRTSLGRPGTTSDGTKPHGQLLASLIRQKGILGLKGYFAAYFDDRCAKKVYAV</sequence>
<proteinExistence type="predicted"/>
<dbReference type="SMART" id="SM00248">
    <property type="entry name" value="ANK"/>
    <property type="match status" value="2"/>
</dbReference>
<dbReference type="Proteomes" id="UP000001058">
    <property type="component" value="Unassembled WGS sequence"/>
</dbReference>
<dbReference type="PROSITE" id="PS50297">
    <property type="entry name" value="ANK_REP_REGION"/>
    <property type="match status" value="1"/>
</dbReference>
<dbReference type="InterPro" id="IPR011990">
    <property type="entry name" value="TPR-like_helical_dom_sf"/>
</dbReference>
<dbReference type="STRING" id="3068.D8TUK4"/>
<keyword evidence="3" id="KW-0040">ANK repeat</keyword>
<dbReference type="PANTHER" id="PTHR22904:SF533">
    <property type="entry name" value="HSP70-HSP90 ORGANIZING PROTEIN 3"/>
    <property type="match status" value="1"/>
</dbReference>
<dbReference type="eggNOG" id="KOG0548">
    <property type="taxonomic scope" value="Eukaryota"/>
</dbReference>
<evidence type="ECO:0000256" key="1">
    <source>
        <dbReference type="ARBA" id="ARBA00022737"/>
    </source>
</evidence>
<evidence type="ECO:0000256" key="5">
    <source>
        <dbReference type="SAM" id="MobiDB-lite"/>
    </source>
</evidence>
<dbReference type="Gene3D" id="1.25.40.20">
    <property type="entry name" value="Ankyrin repeat-containing domain"/>
    <property type="match status" value="1"/>
</dbReference>
<dbReference type="GeneID" id="9619376"/>
<dbReference type="KEGG" id="vcn:VOLCADRAFT_104577"/>
<dbReference type="GO" id="GO:0051879">
    <property type="term" value="F:Hsp90 protein binding"/>
    <property type="evidence" value="ECO:0007669"/>
    <property type="project" value="TreeGrafter"/>
</dbReference>
<feature type="compositionally biased region" description="Low complexity" evidence="5">
    <location>
        <begin position="469"/>
        <end position="480"/>
    </location>
</feature>
<keyword evidence="7" id="KW-1185">Reference proteome</keyword>
<accession>D8TUK4</accession>
<dbReference type="PROSITE" id="PS50005">
    <property type="entry name" value="TPR"/>
    <property type="match status" value="1"/>
</dbReference>
<evidence type="ECO:0000256" key="4">
    <source>
        <dbReference type="PROSITE-ProRule" id="PRU00339"/>
    </source>
</evidence>
<keyword evidence="1" id="KW-0677">Repeat</keyword>
<dbReference type="Pfam" id="PF12796">
    <property type="entry name" value="Ank_2"/>
    <property type="match status" value="1"/>
</dbReference>
<dbReference type="PANTHER" id="PTHR22904">
    <property type="entry name" value="TPR REPEAT CONTAINING PROTEIN"/>
    <property type="match status" value="1"/>
</dbReference>
<feature type="region of interest" description="Disordered" evidence="5">
    <location>
        <begin position="465"/>
        <end position="498"/>
    </location>
</feature>
<protein>
    <submittedName>
        <fullName evidence="6">Uncharacterized protein</fullName>
    </submittedName>
</protein>
<feature type="compositionally biased region" description="Basic and acidic residues" evidence="5">
    <location>
        <begin position="170"/>
        <end position="185"/>
    </location>
</feature>
<dbReference type="PROSITE" id="PS50088">
    <property type="entry name" value="ANK_REPEAT"/>
    <property type="match status" value="2"/>
</dbReference>
<dbReference type="AlphaFoldDB" id="D8TUK4"/>
<keyword evidence="2 4" id="KW-0802">TPR repeat</keyword>
<evidence type="ECO:0000256" key="3">
    <source>
        <dbReference type="PROSITE-ProRule" id="PRU00023"/>
    </source>
</evidence>
<evidence type="ECO:0000313" key="6">
    <source>
        <dbReference type="EMBL" id="EFJ48839.1"/>
    </source>
</evidence>
<dbReference type="InterPro" id="IPR002110">
    <property type="entry name" value="Ankyrin_rpt"/>
</dbReference>
<name>D8TUK4_VOLCA</name>
<dbReference type="OrthoDB" id="2423701at2759"/>
<feature type="repeat" description="ANK" evidence="3">
    <location>
        <begin position="238"/>
        <end position="270"/>
    </location>
</feature>
<gene>
    <name evidence="6" type="ORF">VOLCADRAFT_104577</name>
</gene>
<evidence type="ECO:0000256" key="2">
    <source>
        <dbReference type="ARBA" id="ARBA00022803"/>
    </source>
</evidence>
<feature type="repeat" description="TPR" evidence="4">
    <location>
        <begin position="10"/>
        <end position="43"/>
    </location>
</feature>
<reference evidence="6 7" key="1">
    <citation type="journal article" date="2010" name="Science">
        <title>Genomic analysis of organismal complexity in the multicellular green alga Volvox carteri.</title>
        <authorList>
            <person name="Prochnik S.E."/>
            <person name="Umen J."/>
            <person name="Nedelcu A.M."/>
            <person name="Hallmann A."/>
            <person name="Miller S.M."/>
            <person name="Nishii I."/>
            <person name="Ferris P."/>
            <person name="Kuo A."/>
            <person name="Mitros T."/>
            <person name="Fritz-Laylin L.K."/>
            <person name="Hellsten U."/>
            <person name="Chapman J."/>
            <person name="Simakov O."/>
            <person name="Rensing S.A."/>
            <person name="Terry A."/>
            <person name="Pangilinan J."/>
            <person name="Kapitonov V."/>
            <person name="Jurka J."/>
            <person name="Salamov A."/>
            <person name="Shapiro H."/>
            <person name="Schmutz J."/>
            <person name="Grimwood J."/>
            <person name="Lindquist E."/>
            <person name="Lucas S."/>
            <person name="Grigoriev I.V."/>
            <person name="Schmitt R."/>
            <person name="Kirk D."/>
            <person name="Rokhsar D.S."/>
        </authorList>
    </citation>
    <scope>NUCLEOTIDE SEQUENCE [LARGE SCALE GENOMIC DNA]</scope>
    <source>
        <strain evidence="7">f. Nagariensis / Eve</strain>
    </source>
</reference>
<dbReference type="SUPFAM" id="SSF48452">
    <property type="entry name" value="TPR-like"/>
    <property type="match status" value="1"/>
</dbReference>
<dbReference type="InParanoid" id="D8TUK4"/>
<dbReference type="Pfam" id="PF14559">
    <property type="entry name" value="TPR_19"/>
    <property type="match status" value="1"/>
</dbReference>
<dbReference type="InterPro" id="IPR019734">
    <property type="entry name" value="TPR_rpt"/>
</dbReference>
<feature type="repeat" description="ANK" evidence="3">
    <location>
        <begin position="204"/>
        <end position="237"/>
    </location>
</feature>
<feature type="region of interest" description="Disordered" evidence="5">
    <location>
        <begin position="166"/>
        <end position="185"/>
    </location>
</feature>
<organism evidence="7">
    <name type="scientific">Volvox carteri f. nagariensis</name>
    <dbReference type="NCBI Taxonomy" id="3068"/>
    <lineage>
        <taxon>Eukaryota</taxon>
        <taxon>Viridiplantae</taxon>
        <taxon>Chlorophyta</taxon>
        <taxon>core chlorophytes</taxon>
        <taxon>Chlorophyceae</taxon>
        <taxon>CS clade</taxon>
        <taxon>Chlamydomonadales</taxon>
        <taxon>Volvocaceae</taxon>
        <taxon>Volvox</taxon>
    </lineage>
</organism>
<dbReference type="Gene3D" id="1.25.40.10">
    <property type="entry name" value="Tetratricopeptide repeat domain"/>
    <property type="match status" value="1"/>
</dbReference>
<dbReference type="SMART" id="SM00028">
    <property type="entry name" value="TPR"/>
    <property type="match status" value="2"/>
</dbReference>
<dbReference type="RefSeq" id="XP_002950171.1">
    <property type="nucleotide sequence ID" value="XM_002950125.1"/>
</dbReference>
<evidence type="ECO:0000313" key="7">
    <source>
        <dbReference type="Proteomes" id="UP000001058"/>
    </source>
</evidence>